<dbReference type="AlphaFoldDB" id="X1IIF1"/>
<name>X1IIF1_9ZZZZ</name>
<evidence type="ECO:0008006" key="2">
    <source>
        <dbReference type="Google" id="ProtNLM"/>
    </source>
</evidence>
<proteinExistence type="predicted"/>
<reference evidence="1" key="1">
    <citation type="journal article" date="2014" name="Front. Microbiol.">
        <title>High frequency of phylogenetically diverse reductive dehalogenase-homologous genes in deep subseafloor sedimentary metagenomes.</title>
        <authorList>
            <person name="Kawai M."/>
            <person name="Futagami T."/>
            <person name="Toyoda A."/>
            <person name="Takaki Y."/>
            <person name="Nishi S."/>
            <person name="Hori S."/>
            <person name="Arai W."/>
            <person name="Tsubouchi T."/>
            <person name="Morono Y."/>
            <person name="Uchiyama I."/>
            <person name="Ito T."/>
            <person name="Fujiyama A."/>
            <person name="Inagaki F."/>
            <person name="Takami H."/>
        </authorList>
    </citation>
    <scope>NUCLEOTIDE SEQUENCE</scope>
    <source>
        <strain evidence="1">Expedition CK06-06</strain>
    </source>
</reference>
<protein>
    <recommendedName>
        <fullName evidence="2">SGNH hydrolase-type esterase domain-containing protein</fullName>
    </recommendedName>
</protein>
<accession>X1IIF1</accession>
<evidence type="ECO:0000313" key="1">
    <source>
        <dbReference type="EMBL" id="GAH69010.1"/>
    </source>
</evidence>
<comment type="caution">
    <text evidence="1">The sequence shown here is derived from an EMBL/GenBank/DDBJ whole genome shotgun (WGS) entry which is preliminary data.</text>
</comment>
<dbReference type="EMBL" id="BARU01026976">
    <property type="protein sequence ID" value="GAH69010.1"/>
    <property type="molecule type" value="Genomic_DNA"/>
</dbReference>
<feature type="non-terminal residue" evidence="1">
    <location>
        <position position="1"/>
    </location>
</feature>
<organism evidence="1">
    <name type="scientific">marine sediment metagenome</name>
    <dbReference type="NCBI Taxonomy" id="412755"/>
    <lineage>
        <taxon>unclassified sequences</taxon>
        <taxon>metagenomes</taxon>
        <taxon>ecological metagenomes</taxon>
    </lineage>
</organism>
<sequence>SIDTYRKLKSEIKIWLRQNNVPYYMPPALPSDLYVDASHPLSEGYAMLAKQLFENKSFRSSILCSE</sequence>
<gene>
    <name evidence="1" type="ORF">S03H2_43271</name>
</gene>